<keyword evidence="3 5" id="KW-1133">Transmembrane helix</keyword>
<accession>A0A1J5P730</accession>
<dbReference type="PANTHER" id="PTHR36917:SF1">
    <property type="entry name" value="INNER MEMBRANE-SPANNING PROTEIN YCIB"/>
    <property type="match status" value="1"/>
</dbReference>
<comment type="caution">
    <text evidence="6">The sequence shown here is derived from an EMBL/GenBank/DDBJ whole genome shotgun (WGS) entry which is preliminary data.</text>
</comment>
<dbReference type="GO" id="GO:0005886">
    <property type="term" value="C:plasma membrane"/>
    <property type="evidence" value="ECO:0007669"/>
    <property type="project" value="TreeGrafter"/>
</dbReference>
<feature type="transmembrane region" description="Helical" evidence="5">
    <location>
        <begin position="72"/>
        <end position="90"/>
    </location>
</feature>
<evidence type="ECO:0000256" key="2">
    <source>
        <dbReference type="ARBA" id="ARBA00022692"/>
    </source>
</evidence>
<feature type="transmembrane region" description="Helical" evidence="5">
    <location>
        <begin position="102"/>
        <end position="121"/>
    </location>
</feature>
<dbReference type="EMBL" id="MLJW01009168">
    <property type="protein sequence ID" value="OIQ63252.1"/>
    <property type="molecule type" value="Genomic_DNA"/>
</dbReference>
<dbReference type="PANTHER" id="PTHR36917">
    <property type="entry name" value="INTRACELLULAR SEPTATION PROTEIN A-RELATED"/>
    <property type="match status" value="1"/>
</dbReference>
<sequence>MLWMSLAVVVVFGGATLLFHNDTFIKWKPTVLYWLFASILAGAQVLQGKNLMRALMGKQMQLPDAIWNKVNWSWVAFFALMGVLNIVIAYNFSTNLWVDFKLFGSLGLTLVFVLGQSLLLAKHMRLDENV</sequence>
<dbReference type="NCBIfam" id="NF001325">
    <property type="entry name" value="PRK00259.1-3"/>
    <property type="match status" value="1"/>
</dbReference>
<evidence type="ECO:0000313" key="6">
    <source>
        <dbReference type="EMBL" id="OIQ63252.1"/>
    </source>
</evidence>
<keyword evidence="4 5" id="KW-0472">Membrane</keyword>
<dbReference type="InterPro" id="IPR006008">
    <property type="entry name" value="YciB"/>
</dbReference>
<keyword evidence="1" id="KW-1003">Cell membrane</keyword>
<proteinExistence type="predicted"/>
<evidence type="ECO:0000256" key="1">
    <source>
        <dbReference type="ARBA" id="ARBA00022475"/>
    </source>
</evidence>
<gene>
    <name evidence="6" type="primary">yciB_10</name>
    <name evidence="6" type="ORF">GALL_552060</name>
</gene>
<feature type="transmembrane region" description="Helical" evidence="5">
    <location>
        <begin position="31"/>
        <end position="51"/>
    </location>
</feature>
<dbReference type="Pfam" id="PF04279">
    <property type="entry name" value="IspA"/>
    <property type="match status" value="1"/>
</dbReference>
<organism evidence="6">
    <name type="scientific">mine drainage metagenome</name>
    <dbReference type="NCBI Taxonomy" id="410659"/>
    <lineage>
        <taxon>unclassified sequences</taxon>
        <taxon>metagenomes</taxon>
        <taxon>ecological metagenomes</taxon>
    </lineage>
</organism>
<evidence type="ECO:0000256" key="4">
    <source>
        <dbReference type="ARBA" id="ARBA00023136"/>
    </source>
</evidence>
<dbReference type="AlphaFoldDB" id="A0A1J5P730"/>
<protein>
    <submittedName>
        <fullName evidence="6">Putative intracellular septation protein A</fullName>
    </submittedName>
</protein>
<evidence type="ECO:0000256" key="5">
    <source>
        <dbReference type="SAM" id="Phobius"/>
    </source>
</evidence>
<keyword evidence="2 5" id="KW-0812">Transmembrane</keyword>
<name>A0A1J5P730_9ZZZZ</name>
<evidence type="ECO:0000256" key="3">
    <source>
        <dbReference type="ARBA" id="ARBA00022989"/>
    </source>
</evidence>
<reference evidence="6" key="1">
    <citation type="submission" date="2016-10" db="EMBL/GenBank/DDBJ databases">
        <title>Sequence of Gallionella enrichment culture.</title>
        <authorList>
            <person name="Poehlein A."/>
            <person name="Muehling M."/>
            <person name="Daniel R."/>
        </authorList>
    </citation>
    <scope>NUCLEOTIDE SEQUENCE</scope>
</reference>